<dbReference type="SUPFAM" id="SSF48350">
    <property type="entry name" value="GTPase activation domain, GAP"/>
    <property type="match status" value="1"/>
</dbReference>
<dbReference type="Gene3D" id="1.10.555.10">
    <property type="entry name" value="Rho GTPase activation protein"/>
    <property type="match status" value="1"/>
</dbReference>
<dbReference type="InterPro" id="IPR050729">
    <property type="entry name" value="Rho-GAP"/>
</dbReference>
<dbReference type="Pfam" id="PF00620">
    <property type="entry name" value="RhoGAP"/>
    <property type="match status" value="1"/>
</dbReference>
<dbReference type="Proteomes" id="UP000694422">
    <property type="component" value="Unplaced"/>
</dbReference>
<dbReference type="PROSITE" id="PS50238">
    <property type="entry name" value="RHOGAP"/>
    <property type="match status" value="1"/>
</dbReference>
<dbReference type="InterPro" id="IPR008936">
    <property type="entry name" value="Rho_GTPase_activation_prot"/>
</dbReference>
<dbReference type="GO" id="GO:0005737">
    <property type="term" value="C:cytoplasm"/>
    <property type="evidence" value="ECO:0007669"/>
    <property type="project" value="TreeGrafter"/>
</dbReference>
<dbReference type="FunFam" id="1.10.555.10:FF:000003">
    <property type="entry name" value="Putative rho GTPase-activating protein 12"/>
    <property type="match status" value="1"/>
</dbReference>
<dbReference type="PANTHER" id="PTHR23176:SF107">
    <property type="entry name" value="RHO GTPASE-ACTIVATING PROTEIN 12"/>
    <property type="match status" value="1"/>
</dbReference>
<evidence type="ECO:0000259" key="3">
    <source>
        <dbReference type="PROSITE" id="PS50003"/>
    </source>
</evidence>
<keyword evidence="6" id="KW-1185">Reference proteome</keyword>
<feature type="compositionally biased region" description="Acidic residues" evidence="2">
    <location>
        <begin position="50"/>
        <end position="60"/>
    </location>
</feature>
<protein>
    <recommendedName>
        <fullName evidence="7">Rho GTPase activating protein 12</fullName>
    </recommendedName>
</protein>
<evidence type="ECO:0000256" key="1">
    <source>
        <dbReference type="ARBA" id="ARBA00022468"/>
    </source>
</evidence>
<evidence type="ECO:0000313" key="5">
    <source>
        <dbReference type="Ensembl" id="ENSSDAP00000011202.1"/>
    </source>
</evidence>
<dbReference type="GO" id="GO:0005096">
    <property type="term" value="F:GTPase activator activity"/>
    <property type="evidence" value="ECO:0007669"/>
    <property type="project" value="UniProtKB-KW"/>
</dbReference>
<evidence type="ECO:0008006" key="7">
    <source>
        <dbReference type="Google" id="ProtNLM"/>
    </source>
</evidence>
<organism evidence="5 6">
    <name type="scientific">Spermophilus dauricus</name>
    <name type="common">Daurian ground squirrel</name>
    <dbReference type="NCBI Taxonomy" id="99837"/>
    <lineage>
        <taxon>Eukaryota</taxon>
        <taxon>Metazoa</taxon>
        <taxon>Chordata</taxon>
        <taxon>Craniata</taxon>
        <taxon>Vertebrata</taxon>
        <taxon>Euteleostomi</taxon>
        <taxon>Mammalia</taxon>
        <taxon>Eutheria</taxon>
        <taxon>Euarchontoglires</taxon>
        <taxon>Glires</taxon>
        <taxon>Rodentia</taxon>
        <taxon>Sciuromorpha</taxon>
        <taxon>Sciuridae</taxon>
        <taxon>Xerinae</taxon>
        <taxon>Marmotini</taxon>
        <taxon>Spermophilus</taxon>
    </lineage>
</organism>
<feature type="domain" description="PH" evidence="3">
    <location>
        <begin position="1"/>
        <end position="45"/>
    </location>
</feature>
<dbReference type="InterPro" id="IPR001849">
    <property type="entry name" value="PH_domain"/>
</dbReference>
<reference evidence="5" key="2">
    <citation type="submission" date="2025-09" db="UniProtKB">
        <authorList>
            <consortium name="Ensembl"/>
        </authorList>
    </citation>
    <scope>IDENTIFICATION</scope>
</reference>
<accession>A0A8C9PRK7</accession>
<feature type="domain" description="Rho-GAP" evidence="4">
    <location>
        <begin position="117"/>
        <end position="305"/>
    </location>
</feature>
<dbReference type="CDD" id="cd04403">
    <property type="entry name" value="RhoGAP_ARHGAP27_15_12_9"/>
    <property type="match status" value="1"/>
</dbReference>
<dbReference type="PROSITE" id="PS50003">
    <property type="entry name" value="PH_DOMAIN"/>
    <property type="match status" value="1"/>
</dbReference>
<dbReference type="InterPro" id="IPR011993">
    <property type="entry name" value="PH-like_dom_sf"/>
</dbReference>
<dbReference type="Gene3D" id="2.30.29.30">
    <property type="entry name" value="Pleckstrin-homology domain (PH domain)/Phosphotyrosine-binding domain (PTB)"/>
    <property type="match status" value="1"/>
</dbReference>
<evidence type="ECO:0000256" key="2">
    <source>
        <dbReference type="SAM" id="MobiDB-lite"/>
    </source>
</evidence>
<keyword evidence="1" id="KW-0343">GTPase activation</keyword>
<feature type="region of interest" description="Disordered" evidence="2">
    <location>
        <begin position="49"/>
        <end position="101"/>
    </location>
</feature>
<dbReference type="AlphaFoldDB" id="A0A8C9PRK7"/>
<evidence type="ECO:0000259" key="4">
    <source>
        <dbReference type="PROSITE" id="PS50238"/>
    </source>
</evidence>
<dbReference type="InterPro" id="IPR000198">
    <property type="entry name" value="RhoGAP_dom"/>
</dbReference>
<evidence type="ECO:0000313" key="6">
    <source>
        <dbReference type="Proteomes" id="UP000694422"/>
    </source>
</evidence>
<dbReference type="SUPFAM" id="SSF50729">
    <property type="entry name" value="PH domain-like"/>
    <property type="match status" value="1"/>
</dbReference>
<dbReference type="GO" id="GO:0007165">
    <property type="term" value="P:signal transduction"/>
    <property type="evidence" value="ECO:0007669"/>
    <property type="project" value="InterPro"/>
</dbReference>
<proteinExistence type="predicted"/>
<name>A0A8C9PRK7_SPEDA</name>
<feature type="compositionally biased region" description="Basic and acidic residues" evidence="2">
    <location>
        <begin position="64"/>
        <end position="79"/>
    </location>
</feature>
<dbReference type="PANTHER" id="PTHR23176">
    <property type="entry name" value="RHO/RAC/CDC GTPASE-ACTIVATING PROTEIN"/>
    <property type="match status" value="1"/>
</dbReference>
<reference evidence="5" key="1">
    <citation type="submission" date="2025-08" db="UniProtKB">
        <authorList>
            <consortium name="Ensembl"/>
        </authorList>
    </citation>
    <scope>IDENTIFICATION</scope>
</reference>
<sequence length="307" mass="35150">MASKDKSSKKNVFELKTRQGTELLIQSDNDAVINDWFKVLSSTISNQAVETDEGIEEEVPDSPGIEKQDKEKDQKDLKKLRSMKVSSIDSSEQKKTKKNLKKVHLKNKSLSDQVFGSNLANLCQRENGTVPKFVKLCIEHVEEHGLDVDGIYRVSGNLAVVQKLRFAVNHDEKLDLNDSKWEDIHVITGALKMFFRELPEPLFTFNHFNDFVNAIKQEPRQRVAAVKDLIRQLPKPNQDTMQILFRHLKRVIENGEKNRMTYQSIAIVFGPTLLKPEKETGNIAVHTVYQNQIVELILLELNSIFGR</sequence>
<dbReference type="Ensembl" id="ENSSDAT00000012694.1">
    <property type="protein sequence ID" value="ENSSDAP00000011202.1"/>
    <property type="gene ID" value="ENSSDAG00000010124.1"/>
</dbReference>
<dbReference type="SMART" id="SM00324">
    <property type="entry name" value="RhoGAP"/>
    <property type="match status" value="1"/>
</dbReference>